<dbReference type="VEuPathDB" id="FungiDB:BD410DRAFT_373414"/>
<dbReference type="Proteomes" id="UP000294933">
    <property type="component" value="Unassembled WGS sequence"/>
</dbReference>
<proteinExistence type="predicted"/>
<evidence type="ECO:0000313" key="1">
    <source>
        <dbReference type="EMBL" id="TDL20483.1"/>
    </source>
</evidence>
<reference evidence="1 2" key="1">
    <citation type="submission" date="2018-06" db="EMBL/GenBank/DDBJ databases">
        <title>A transcriptomic atlas of mushroom development highlights an independent origin of complex multicellularity.</title>
        <authorList>
            <consortium name="DOE Joint Genome Institute"/>
            <person name="Krizsan K."/>
            <person name="Almasi E."/>
            <person name="Merenyi Z."/>
            <person name="Sahu N."/>
            <person name="Viragh M."/>
            <person name="Koszo T."/>
            <person name="Mondo S."/>
            <person name="Kiss B."/>
            <person name="Balint B."/>
            <person name="Kues U."/>
            <person name="Barry K."/>
            <person name="Hegedus J.C."/>
            <person name="Henrissat B."/>
            <person name="Johnson J."/>
            <person name="Lipzen A."/>
            <person name="Ohm R."/>
            <person name="Nagy I."/>
            <person name="Pangilinan J."/>
            <person name="Yan J."/>
            <person name="Xiong Y."/>
            <person name="Grigoriev I.V."/>
            <person name="Hibbett D.S."/>
            <person name="Nagy L.G."/>
        </authorList>
    </citation>
    <scope>NUCLEOTIDE SEQUENCE [LARGE SCALE GENOMIC DNA]</scope>
    <source>
        <strain evidence="1 2">SZMC22713</strain>
    </source>
</reference>
<accession>A0A4Y7PYK4</accession>
<protein>
    <submittedName>
        <fullName evidence="1">Uncharacterized protein</fullName>
    </submittedName>
</protein>
<name>A0A4Y7PYK4_9AGAM</name>
<dbReference type="AlphaFoldDB" id="A0A4Y7PYK4"/>
<organism evidence="1 2">
    <name type="scientific">Rickenella mellea</name>
    <dbReference type="NCBI Taxonomy" id="50990"/>
    <lineage>
        <taxon>Eukaryota</taxon>
        <taxon>Fungi</taxon>
        <taxon>Dikarya</taxon>
        <taxon>Basidiomycota</taxon>
        <taxon>Agaricomycotina</taxon>
        <taxon>Agaricomycetes</taxon>
        <taxon>Hymenochaetales</taxon>
        <taxon>Rickenellaceae</taxon>
        <taxon>Rickenella</taxon>
    </lineage>
</organism>
<keyword evidence="2" id="KW-1185">Reference proteome</keyword>
<dbReference type="EMBL" id="ML170188">
    <property type="protein sequence ID" value="TDL20483.1"/>
    <property type="molecule type" value="Genomic_DNA"/>
</dbReference>
<evidence type="ECO:0000313" key="2">
    <source>
        <dbReference type="Proteomes" id="UP000294933"/>
    </source>
</evidence>
<gene>
    <name evidence="1" type="ORF">BD410DRAFT_373414</name>
</gene>
<sequence>MKEASLLALSSAARRPTITAPFKLDLRSHIFLSAKTSKSKTRSLVFLPHFRSMIECTQEAHLAPGPKLQKQYRQKFNRKTKLRSFKLHCTAIKPTSRIQSPCEY</sequence>